<dbReference type="AlphaFoldDB" id="A0A1X9T0R3"/>
<name>A0A1X9T0R3_9BACT</name>
<sequence length="197" mass="23263">MFKKVGRDIKDIQAENFINSTSDKEINDTTKEKVIRIVFKIPKEVRKNIRKMIKGTVYLKKYYPLILKNDLTYFSDEDIMNIYMTAKLQNISMRDYVRIKLKLTKPQEVQFVTYPAERDLVIEQIELDKIDKDIITQKARNLNTPVTHYGCIKMTAYCELTPALLFSQLELELLKEEAKKNNLSLKEYLSKKINEEL</sequence>
<evidence type="ECO:0000313" key="1">
    <source>
        <dbReference type="EMBL" id="ARR02098.1"/>
    </source>
</evidence>
<dbReference type="STRING" id="1660074.CVIC8964_0683"/>
<accession>A0A1X9T0R3</accession>
<dbReference type="EMBL" id="CP018791">
    <property type="protein sequence ID" value="ARR02098.1"/>
    <property type="molecule type" value="Genomic_DNA"/>
</dbReference>
<evidence type="ECO:0000313" key="2">
    <source>
        <dbReference type="Proteomes" id="UP000194265"/>
    </source>
</evidence>
<dbReference type="RefSeq" id="WP_086254915.1">
    <property type="nucleotide sequence ID" value="NZ_CP018791.1"/>
</dbReference>
<organism evidence="1 2">
    <name type="scientific">Campylobacter vicugnae</name>
    <dbReference type="NCBI Taxonomy" id="1660076"/>
    <lineage>
        <taxon>Bacteria</taxon>
        <taxon>Pseudomonadati</taxon>
        <taxon>Campylobacterota</taxon>
        <taxon>Epsilonproteobacteria</taxon>
        <taxon>Campylobacterales</taxon>
        <taxon>Campylobacteraceae</taxon>
        <taxon>Campylobacter</taxon>
    </lineage>
</organism>
<proteinExistence type="predicted"/>
<dbReference type="Proteomes" id="UP000194265">
    <property type="component" value="Chromosome"/>
</dbReference>
<reference evidence="1 2" key="1">
    <citation type="journal article" date="2017" name="Genome Biol. Evol.">
        <title>Comparative Genomic Analysis Identifies a Campylobacter Clade Deficient in Selenium Metabolism.</title>
        <authorList>
            <person name="Miller W.G."/>
            <person name="Yee E."/>
            <person name="Lopes B.S."/>
            <person name="Chapman M.H."/>
            <person name="Huynh S."/>
            <person name="Bono J.L."/>
            <person name="Parker C.T."/>
            <person name="Strachan N.J.C."/>
            <person name="Forbes K.J."/>
        </authorList>
    </citation>
    <scope>NUCLEOTIDE SEQUENCE [LARGE SCALE GENOMIC DNA]</scope>
    <source>
        <strain evidence="1 2">RM8964</strain>
    </source>
</reference>
<protein>
    <submittedName>
        <fullName evidence="1">Uncharacterized protein</fullName>
    </submittedName>
</protein>
<gene>
    <name evidence="1" type="ORF">CVIC8964_0683</name>
</gene>